<gene>
    <name evidence="3" type="ORF">BO99DRAFT_64168</name>
</gene>
<protein>
    <submittedName>
        <fullName evidence="3">Uncharacterized protein</fullName>
    </submittedName>
</protein>
<dbReference type="PANTHER" id="PTHR47256:SF1">
    <property type="entry name" value="ZN(II)2CYS6 TRANSCRIPTION FACTOR (EUROFUNG)"/>
    <property type="match status" value="1"/>
</dbReference>
<dbReference type="Proteomes" id="UP000249829">
    <property type="component" value="Unassembled WGS sequence"/>
</dbReference>
<feature type="region of interest" description="Disordered" evidence="2">
    <location>
        <begin position="59"/>
        <end position="82"/>
    </location>
</feature>
<feature type="coiled-coil region" evidence="1">
    <location>
        <begin position="4"/>
        <end position="31"/>
    </location>
</feature>
<name>A0A2V5HBH9_ASPV1</name>
<proteinExistence type="predicted"/>
<evidence type="ECO:0000313" key="3">
    <source>
        <dbReference type="EMBL" id="PYI13270.1"/>
    </source>
</evidence>
<evidence type="ECO:0000313" key="4">
    <source>
        <dbReference type="Proteomes" id="UP000249829"/>
    </source>
</evidence>
<evidence type="ECO:0000256" key="1">
    <source>
        <dbReference type="SAM" id="Coils"/>
    </source>
</evidence>
<keyword evidence="1" id="KW-0175">Coiled coil</keyword>
<feature type="compositionally biased region" description="Polar residues" evidence="2">
    <location>
        <begin position="64"/>
        <end position="78"/>
    </location>
</feature>
<accession>A0A2V5HBH9</accession>
<organism evidence="3 4">
    <name type="scientific">Aspergillus violaceofuscus (strain CBS 115571)</name>
    <dbReference type="NCBI Taxonomy" id="1450538"/>
    <lineage>
        <taxon>Eukaryota</taxon>
        <taxon>Fungi</taxon>
        <taxon>Dikarya</taxon>
        <taxon>Ascomycota</taxon>
        <taxon>Pezizomycotina</taxon>
        <taxon>Eurotiomycetes</taxon>
        <taxon>Eurotiomycetidae</taxon>
        <taxon>Eurotiales</taxon>
        <taxon>Aspergillaceae</taxon>
        <taxon>Aspergillus</taxon>
    </lineage>
</organism>
<sequence>MRRKSAYKKRIEELTEERDTLLQLFQTLQDSSDADSTTLLKLIRSKSSLSNIQLYLDTKHQQQRSKSAETVDSSQISTETDRHTLSHRVLSIQQLLDKPTRCIPADS</sequence>
<evidence type="ECO:0000256" key="2">
    <source>
        <dbReference type="SAM" id="MobiDB-lite"/>
    </source>
</evidence>
<reference evidence="3 4" key="1">
    <citation type="submission" date="2018-02" db="EMBL/GenBank/DDBJ databases">
        <title>The genomes of Aspergillus section Nigri reveals drivers in fungal speciation.</title>
        <authorList>
            <consortium name="DOE Joint Genome Institute"/>
            <person name="Vesth T.C."/>
            <person name="Nybo J."/>
            <person name="Theobald S."/>
            <person name="Brandl J."/>
            <person name="Frisvad J.C."/>
            <person name="Nielsen K.F."/>
            <person name="Lyhne E.K."/>
            <person name="Kogle M.E."/>
            <person name="Kuo A."/>
            <person name="Riley R."/>
            <person name="Clum A."/>
            <person name="Nolan M."/>
            <person name="Lipzen A."/>
            <person name="Salamov A."/>
            <person name="Henrissat B."/>
            <person name="Wiebenga A."/>
            <person name="De vries R.P."/>
            <person name="Grigoriev I.V."/>
            <person name="Mortensen U.H."/>
            <person name="Andersen M.R."/>
            <person name="Baker S.E."/>
        </authorList>
    </citation>
    <scope>NUCLEOTIDE SEQUENCE [LARGE SCALE GENOMIC DNA]</scope>
    <source>
        <strain evidence="3 4">CBS 115571</strain>
    </source>
</reference>
<keyword evidence="4" id="KW-1185">Reference proteome</keyword>
<dbReference type="InterPro" id="IPR053187">
    <property type="entry name" value="Notoamide_regulator"/>
</dbReference>
<dbReference type="AlphaFoldDB" id="A0A2V5HBH9"/>
<dbReference type="PANTHER" id="PTHR47256">
    <property type="entry name" value="ZN(II)2CYS6 TRANSCRIPTION FACTOR (EUROFUNG)-RELATED"/>
    <property type="match status" value="1"/>
</dbReference>
<dbReference type="EMBL" id="KZ825252">
    <property type="protein sequence ID" value="PYI13270.1"/>
    <property type="molecule type" value="Genomic_DNA"/>
</dbReference>